<dbReference type="PROSITE" id="PS51257">
    <property type="entry name" value="PROKAR_LIPOPROTEIN"/>
    <property type="match status" value="1"/>
</dbReference>
<dbReference type="EMBL" id="CP002736">
    <property type="protein sequence ID" value="AEF95360.1"/>
    <property type="molecule type" value="Genomic_DNA"/>
</dbReference>
<dbReference type="Pfam" id="PF05504">
    <property type="entry name" value="Spore_GerAC"/>
    <property type="match status" value="1"/>
</dbReference>
<dbReference type="Pfam" id="PF25198">
    <property type="entry name" value="Spore_GerAC_N"/>
    <property type="match status" value="1"/>
</dbReference>
<dbReference type="InterPro" id="IPR046953">
    <property type="entry name" value="Spore_GerAC-like_C"/>
</dbReference>
<feature type="domain" description="Spore germination GerAC-like C-terminal" evidence="8">
    <location>
        <begin position="229"/>
        <end position="370"/>
    </location>
</feature>
<accession>F6B4Y8</accession>
<evidence type="ECO:0000313" key="11">
    <source>
        <dbReference type="Proteomes" id="UP000009226"/>
    </source>
</evidence>
<gene>
    <name evidence="10" type="ordered locus">Desca_2534</name>
</gene>
<keyword evidence="7" id="KW-0449">Lipoprotein</keyword>
<protein>
    <submittedName>
        <fullName evidence="10">Germination protein, Ger(X)C family</fullName>
    </submittedName>
</protein>
<evidence type="ECO:0000256" key="2">
    <source>
        <dbReference type="ARBA" id="ARBA00007886"/>
    </source>
</evidence>
<dbReference type="InterPro" id="IPR038501">
    <property type="entry name" value="Spore_GerAC_C_sf"/>
</dbReference>
<proteinExistence type="inferred from homology"/>
<dbReference type="KEGG" id="dca:Desca_2534"/>
<dbReference type="InterPro" id="IPR008844">
    <property type="entry name" value="Spore_GerAC-like"/>
</dbReference>
<keyword evidence="11" id="KW-1185">Reference proteome</keyword>
<comment type="similarity">
    <text evidence="2">Belongs to the GerABKC lipoprotein family.</text>
</comment>
<dbReference type="Proteomes" id="UP000009226">
    <property type="component" value="Chromosome"/>
</dbReference>
<comment type="subcellular location">
    <subcellularLocation>
        <location evidence="1">Membrane</location>
        <topology evidence="1">Lipid-anchor</topology>
    </subcellularLocation>
</comment>
<dbReference type="Gene3D" id="6.20.190.10">
    <property type="entry name" value="Nutrient germinant receptor protein C, domain 1"/>
    <property type="match status" value="1"/>
</dbReference>
<dbReference type="NCBIfam" id="TIGR02887">
    <property type="entry name" value="spore_ger_x_C"/>
    <property type="match status" value="1"/>
</dbReference>
<keyword evidence="5" id="KW-0472">Membrane</keyword>
<keyword evidence="6" id="KW-0564">Palmitate</keyword>
<feature type="domain" description="Spore germination protein N-terminal" evidence="9">
    <location>
        <begin position="23"/>
        <end position="199"/>
    </location>
</feature>
<keyword evidence="4" id="KW-0732">Signal</keyword>
<dbReference type="GO" id="GO:0016020">
    <property type="term" value="C:membrane"/>
    <property type="evidence" value="ECO:0007669"/>
    <property type="project" value="UniProtKB-SubCell"/>
</dbReference>
<evidence type="ECO:0000256" key="7">
    <source>
        <dbReference type="ARBA" id="ARBA00023288"/>
    </source>
</evidence>
<evidence type="ECO:0000313" key="10">
    <source>
        <dbReference type="EMBL" id="AEF95360.1"/>
    </source>
</evidence>
<dbReference type="AlphaFoldDB" id="F6B4Y8"/>
<dbReference type="eggNOG" id="ENOG502Z9N7">
    <property type="taxonomic scope" value="Bacteria"/>
</dbReference>
<dbReference type="STRING" id="868595.Desca_2534"/>
<dbReference type="PANTHER" id="PTHR35789:SF1">
    <property type="entry name" value="SPORE GERMINATION PROTEIN B3"/>
    <property type="match status" value="1"/>
</dbReference>
<dbReference type="GO" id="GO:0009847">
    <property type="term" value="P:spore germination"/>
    <property type="evidence" value="ECO:0007669"/>
    <property type="project" value="InterPro"/>
</dbReference>
<dbReference type="InterPro" id="IPR057336">
    <property type="entry name" value="GerAC_N"/>
</dbReference>
<reference evidence="10" key="1">
    <citation type="submission" date="2011-05" db="EMBL/GenBank/DDBJ databases">
        <title>Complete sequence of Desulfotomaculum carboxydivorans CO-1-SRB.</title>
        <authorList>
            <consortium name="US DOE Joint Genome Institute"/>
            <person name="Lucas S."/>
            <person name="Han J."/>
            <person name="Lapidus A."/>
            <person name="Cheng J.-F."/>
            <person name="Goodwin L."/>
            <person name="Pitluck S."/>
            <person name="Peters L."/>
            <person name="Mikhailova N."/>
            <person name="Lu M."/>
            <person name="Han C."/>
            <person name="Tapia R."/>
            <person name="Land M."/>
            <person name="Hauser L."/>
            <person name="Kyrpides N."/>
            <person name="Ivanova N."/>
            <person name="Pagani I."/>
            <person name="Stams A."/>
            <person name="Plugge C."/>
            <person name="Muyzer G."/>
            <person name="Kuever J."/>
            <person name="Parshina S."/>
            <person name="Ivanova A."/>
            <person name="Nazina T."/>
            <person name="Woyke T."/>
        </authorList>
    </citation>
    <scope>NUCLEOTIDE SEQUENCE [LARGE SCALE GENOMIC DNA]</scope>
    <source>
        <strain evidence="10">CO-1-SRB</strain>
    </source>
</reference>
<evidence type="ECO:0000256" key="5">
    <source>
        <dbReference type="ARBA" id="ARBA00023136"/>
    </source>
</evidence>
<evidence type="ECO:0000256" key="3">
    <source>
        <dbReference type="ARBA" id="ARBA00022544"/>
    </source>
</evidence>
<evidence type="ECO:0000256" key="4">
    <source>
        <dbReference type="ARBA" id="ARBA00022729"/>
    </source>
</evidence>
<organism evidence="10 11">
    <name type="scientific">Desulfotomaculum nigrificans (strain DSM 14880 / VKM B-2319 / CO-1-SRB)</name>
    <name type="common">Desulfotomaculum carboxydivorans</name>
    <dbReference type="NCBI Taxonomy" id="868595"/>
    <lineage>
        <taxon>Bacteria</taxon>
        <taxon>Bacillati</taxon>
        <taxon>Bacillota</taxon>
        <taxon>Clostridia</taxon>
        <taxon>Eubacteriales</taxon>
        <taxon>Desulfotomaculaceae</taxon>
        <taxon>Desulfotomaculum</taxon>
    </lineage>
</organism>
<dbReference type="HOGENOM" id="CLU_051140_0_0_9"/>
<sequence length="379" mass="41777">MKKRILVFVFLILQIVFTSGCWNRREPSELGLVAAVGLDKDGENKVKLTVQIIKPGEIKAPVSKGGPGSPKAVWVVSSTGNTSFEAVRDFVNQTGRRLFWAHNKVIIIGEELAADGVVRYLDFFIRDPELRRRSFVLVARGKAEEILQAEHPLEKIPATAIEGSTKAGKNSSTSAVVNLKQFVDMLTSDSRDPVASRIELTPEEAPKKRGIETTEGGGKEEAVNRFKVDGAAVFKRSKLVGWLNKTETRGMLWVTGKVDKGIVDVNCPEHNGLVSIEVIRASGKIKPVIKDGEITVNVDIKTEGNLGEQACQLDLTKPEVLHRLEEAEAAAIQEEVMAALTKAQQEFGADIFGFGEEIHRTFPREWKNLQKIGIIYILN</sequence>
<dbReference type="Gene3D" id="3.30.300.210">
    <property type="entry name" value="Nutrient germinant receptor protein C, domain 3"/>
    <property type="match status" value="1"/>
</dbReference>
<name>F6B4Y8_DESCC</name>
<dbReference type="PANTHER" id="PTHR35789">
    <property type="entry name" value="SPORE GERMINATION PROTEIN B3"/>
    <property type="match status" value="1"/>
</dbReference>
<evidence type="ECO:0000259" key="8">
    <source>
        <dbReference type="Pfam" id="PF05504"/>
    </source>
</evidence>
<evidence type="ECO:0000256" key="1">
    <source>
        <dbReference type="ARBA" id="ARBA00004635"/>
    </source>
</evidence>
<evidence type="ECO:0000256" key="6">
    <source>
        <dbReference type="ARBA" id="ARBA00023139"/>
    </source>
</evidence>
<keyword evidence="3" id="KW-0309">Germination</keyword>
<evidence type="ECO:0000259" key="9">
    <source>
        <dbReference type="Pfam" id="PF25198"/>
    </source>
</evidence>
<dbReference type="RefSeq" id="WP_013810796.1">
    <property type="nucleotide sequence ID" value="NC_015565.1"/>
</dbReference>